<proteinExistence type="predicted"/>
<name>G0UVA6_TRYCI</name>
<feature type="region of interest" description="Disordered" evidence="1">
    <location>
        <begin position="160"/>
        <end position="209"/>
    </location>
</feature>
<sequence>MERSPVLGPATTVSVTVTGSMKVPLHLDTLHTLDDAALQEEIMREAVRLTLAENLGGFDNITVTSSRKKGQPACEAQLDLADLCALIANAKRTYEYGQQQLVGLRDLIATIHEQLKEGEATGSADMKDITVPAVLKALGELVEEAMRGPGEAPFAVAISNANRSDTKGEVDVVSSDSCGAEGSDGDIHTRNPKNEGYEQLPDSDETSES</sequence>
<gene>
    <name evidence="2" type="ORF">TCIL3000_10_800</name>
</gene>
<evidence type="ECO:0000313" key="2">
    <source>
        <dbReference type="EMBL" id="CCC93321.1"/>
    </source>
</evidence>
<accession>G0UVA6</accession>
<feature type="compositionally biased region" description="Basic and acidic residues" evidence="1">
    <location>
        <begin position="185"/>
        <end position="196"/>
    </location>
</feature>
<dbReference type="VEuPathDB" id="TriTrypDB:TcIL3000_10_800"/>
<evidence type="ECO:0000256" key="1">
    <source>
        <dbReference type="SAM" id="MobiDB-lite"/>
    </source>
</evidence>
<protein>
    <submittedName>
        <fullName evidence="2">Uncharacterized protein</fullName>
    </submittedName>
</protein>
<dbReference type="EMBL" id="HE575323">
    <property type="protein sequence ID" value="CCC93321.1"/>
    <property type="molecule type" value="Genomic_DNA"/>
</dbReference>
<organism evidence="2">
    <name type="scientific">Trypanosoma congolense (strain IL3000)</name>
    <dbReference type="NCBI Taxonomy" id="1068625"/>
    <lineage>
        <taxon>Eukaryota</taxon>
        <taxon>Discoba</taxon>
        <taxon>Euglenozoa</taxon>
        <taxon>Kinetoplastea</taxon>
        <taxon>Metakinetoplastina</taxon>
        <taxon>Trypanosomatida</taxon>
        <taxon>Trypanosomatidae</taxon>
        <taxon>Trypanosoma</taxon>
        <taxon>Nannomonas</taxon>
    </lineage>
</organism>
<reference evidence="2" key="1">
    <citation type="journal article" date="2012" name="Proc. Natl. Acad. Sci. U.S.A.">
        <title>Antigenic diversity is generated by distinct evolutionary mechanisms in African trypanosome species.</title>
        <authorList>
            <person name="Jackson A.P."/>
            <person name="Berry A."/>
            <person name="Aslett M."/>
            <person name="Allison H.C."/>
            <person name="Burton P."/>
            <person name="Vavrova-Anderson J."/>
            <person name="Brown R."/>
            <person name="Browne H."/>
            <person name="Corton N."/>
            <person name="Hauser H."/>
            <person name="Gamble J."/>
            <person name="Gilderthorp R."/>
            <person name="Marcello L."/>
            <person name="McQuillan J."/>
            <person name="Otto T.D."/>
            <person name="Quail M.A."/>
            <person name="Sanders M.J."/>
            <person name="van Tonder A."/>
            <person name="Ginger M.L."/>
            <person name="Field M.C."/>
            <person name="Barry J.D."/>
            <person name="Hertz-Fowler C."/>
            <person name="Berriman M."/>
        </authorList>
    </citation>
    <scope>NUCLEOTIDE SEQUENCE</scope>
    <source>
        <strain evidence="2">IL3000</strain>
    </source>
</reference>
<dbReference type="AlphaFoldDB" id="G0UVA6"/>